<proteinExistence type="predicted"/>
<sequence>MILGLCSSTHTLNKSQHKIKHTSLLTFKWTILNQICVKSGNEL</sequence>
<reference evidence="1" key="2">
    <citation type="journal article" date="2015" name="Fish Shellfish Immunol.">
        <title>Early steps in the European eel (Anguilla anguilla)-Vibrio vulnificus interaction in the gills: Role of the RtxA13 toxin.</title>
        <authorList>
            <person name="Callol A."/>
            <person name="Pajuelo D."/>
            <person name="Ebbesson L."/>
            <person name="Teles M."/>
            <person name="MacKenzie S."/>
            <person name="Amaro C."/>
        </authorList>
    </citation>
    <scope>NUCLEOTIDE SEQUENCE</scope>
</reference>
<reference evidence="1" key="1">
    <citation type="submission" date="2014-11" db="EMBL/GenBank/DDBJ databases">
        <authorList>
            <person name="Amaro Gonzalez C."/>
        </authorList>
    </citation>
    <scope>NUCLEOTIDE SEQUENCE</scope>
</reference>
<dbReference type="EMBL" id="GBXM01101993">
    <property type="protein sequence ID" value="JAH06584.1"/>
    <property type="molecule type" value="Transcribed_RNA"/>
</dbReference>
<accession>A0A0E9PPZ3</accession>
<organism evidence="1">
    <name type="scientific">Anguilla anguilla</name>
    <name type="common">European freshwater eel</name>
    <name type="synonym">Muraena anguilla</name>
    <dbReference type="NCBI Taxonomy" id="7936"/>
    <lineage>
        <taxon>Eukaryota</taxon>
        <taxon>Metazoa</taxon>
        <taxon>Chordata</taxon>
        <taxon>Craniata</taxon>
        <taxon>Vertebrata</taxon>
        <taxon>Euteleostomi</taxon>
        <taxon>Actinopterygii</taxon>
        <taxon>Neopterygii</taxon>
        <taxon>Teleostei</taxon>
        <taxon>Anguilliformes</taxon>
        <taxon>Anguillidae</taxon>
        <taxon>Anguilla</taxon>
    </lineage>
</organism>
<name>A0A0E9PPZ3_ANGAN</name>
<evidence type="ECO:0000313" key="1">
    <source>
        <dbReference type="EMBL" id="JAH06584.1"/>
    </source>
</evidence>
<dbReference type="AlphaFoldDB" id="A0A0E9PPZ3"/>
<protein>
    <submittedName>
        <fullName evidence="1">Uncharacterized protein</fullName>
    </submittedName>
</protein>